<proteinExistence type="predicted"/>
<dbReference type="Gene3D" id="3.30.300.30">
    <property type="match status" value="1"/>
</dbReference>
<feature type="domain" description="AMP-dependent synthetase/ligase" evidence="1">
    <location>
        <begin position="15"/>
        <end position="344"/>
    </location>
</feature>
<dbReference type="InterPro" id="IPR025110">
    <property type="entry name" value="AMP-bd_C"/>
</dbReference>
<dbReference type="GO" id="GO:0043041">
    <property type="term" value="P:amino acid activation for nonribosomal peptide biosynthetic process"/>
    <property type="evidence" value="ECO:0007669"/>
    <property type="project" value="TreeGrafter"/>
</dbReference>
<organism evidence="3 4">
    <name type="scientific">Stackebrandtia albiflava</name>
    <dbReference type="NCBI Taxonomy" id="406432"/>
    <lineage>
        <taxon>Bacteria</taxon>
        <taxon>Bacillati</taxon>
        <taxon>Actinomycetota</taxon>
        <taxon>Actinomycetes</taxon>
        <taxon>Glycomycetales</taxon>
        <taxon>Glycomycetaceae</taxon>
        <taxon>Stackebrandtia</taxon>
    </lineage>
</organism>
<dbReference type="InterPro" id="IPR045851">
    <property type="entry name" value="AMP-bd_C_sf"/>
</dbReference>
<feature type="domain" description="AMP-binding enzyme C-terminal" evidence="2">
    <location>
        <begin position="403"/>
        <end position="476"/>
    </location>
</feature>
<dbReference type="Pfam" id="PF13193">
    <property type="entry name" value="AMP-binding_C"/>
    <property type="match status" value="1"/>
</dbReference>
<dbReference type="GO" id="GO:0044550">
    <property type="term" value="P:secondary metabolite biosynthetic process"/>
    <property type="evidence" value="ECO:0007669"/>
    <property type="project" value="TreeGrafter"/>
</dbReference>
<dbReference type="InterPro" id="IPR000873">
    <property type="entry name" value="AMP-dep_synth/lig_dom"/>
</dbReference>
<dbReference type="Gene3D" id="3.40.50.12780">
    <property type="entry name" value="N-terminal domain of ligase-like"/>
    <property type="match status" value="1"/>
</dbReference>
<protein>
    <submittedName>
        <fullName evidence="3">Amino acid adenylation domain-containing protein</fullName>
    </submittedName>
</protein>
<keyword evidence="4" id="KW-1185">Reference proteome</keyword>
<dbReference type="RefSeq" id="WP_147134452.1">
    <property type="nucleotide sequence ID" value="NZ_BAABIJ010000001.1"/>
</dbReference>
<evidence type="ECO:0000313" key="3">
    <source>
        <dbReference type="EMBL" id="TWJ15567.1"/>
    </source>
</evidence>
<gene>
    <name evidence="3" type="ORF">LX16_1278</name>
</gene>
<name>A0A562VCK9_9ACTN</name>
<evidence type="ECO:0000259" key="2">
    <source>
        <dbReference type="Pfam" id="PF13193"/>
    </source>
</evidence>
<accession>A0A562VCK9</accession>
<comment type="caution">
    <text evidence="3">The sequence shown here is derived from an EMBL/GenBank/DDBJ whole genome shotgun (WGS) entry which is preliminary data.</text>
</comment>
<dbReference type="Pfam" id="PF00501">
    <property type="entry name" value="AMP-binding"/>
    <property type="match status" value="1"/>
</dbReference>
<dbReference type="PANTHER" id="PTHR45527">
    <property type="entry name" value="NONRIBOSOMAL PEPTIDE SYNTHETASE"/>
    <property type="match status" value="1"/>
</dbReference>
<dbReference type="OrthoDB" id="2472181at2"/>
<dbReference type="GO" id="GO:0031177">
    <property type="term" value="F:phosphopantetheine binding"/>
    <property type="evidence" value="ECO:0007669"/>
    <property type="project" value="TreeGrafter"/>
</dbReference>
<dbReference type="AlphaFoldDB" id="A0A562VCK9"/>
<dbReference type="SUPFAM" id="SSF56801">
    <property type="entry name" value="Acetyl-CoA synthetase-like"/>
    <property type="match status" value="1"/>
</dbReference>
<dbReference type="PANTHER" id="PTHR45527:SF1">
    <property type="entry name" value="FATTY ACID SYNTHASE"/>
    <property type="match status" value="1"/>
</dbReference>
<dbReference type="Proteomes" id="UP000321617">
    <property type="component" value="Unassembled WGS sequence"/>
</dbReference>
<dbReference type="InterPro" id="IPR042099">
    <property type="entry name" value="ANL_N_sf"/>
</dbReference>
<reference evidence="3 4" key="1">
    <citation type="journal article" date="2013" name="Stand. Genomic Sci.">
        <title>Genomic Encyclopedia of Type Strains, Phase I: The one thousand microbial genomes (KMG-I) project.</title>
        <authorList>
            <person name="Kyrpides N.C."/>
            <person name="Woyke T."/>
            <person name="Eisen J.A."/>
            <person name="Garrity G."/>
            <person name="Lilburn T.G."/>
            <person name="Beck B.J."/>
            <person name="Whitman W.B."/>
            <person name="Hugenholtz P."/>
            <person name="Klenk H.P."/>
        </authorList>
    </citation>
    <scope>NUCLEOTIDE SEQUENCE [LARGE SCALE GENOMIC DNA]</scope>
    <source>
        <strain evidence="3 4">DSM 45044</strain>
    </source>
</reference>
<dbReference type="EMBL" id="VLLL01000005">
    <property type="protein sequence ID" value="TWJ15567.1"/>
    <property type="molecule type" value="Genomic_DNA"/>
</dbReference>
<evidence type="ECO:0000259" key="1">
    <source>
        <dbReference type="Pfam" id="PF00501"/>
    </source>
</evidence>
<sequence>MPSDDWNTALIHEAFSHRAARDPEAVAVRHGAERFTYRRLESTADHYAARLAGLGAGRGRVVPVLLEKSPTLVAALLAVLKTGAAYAALDPRWPRARVAGILDQIRAPFVIAEDTPDHPVPAWNPFHETVPAVVDPAPRVGVTPGEAASVFFTSGSGGVPKGVISPHRGTTRLFPGDFADFGPGRVMAQTSPVAWDGFSLEVWGMLTTGGRCVIPEGTYFMPDRLRRMVTEDGLDTLFLTTSLFNLFVAEDPECFTGLRQVLTGGERASATAFAAFLRTHPGVALIHCYGPAEATVFTTTHRVTASDPAHPLGVPLGTAVPETAVHLLDGEICVSGSGLGIGYLADPELTARRFGTVTIAGEPVRIYRTGDLGVRDHSGTLHFRGRVDRQVKIAGHRIEPGDVEDAAARVPGVEACAVLPESDDTGRHTGLVLCCVIDGSTTPAAVRRSLADVLPRYLVPDRVLPVAAIPLNPNGKVDHVALAHIVAATGR</sequence>
<evidence type="ECO:0000313" key="4">
    <source>
        <dbReference type="Proteomes" id="UP000321617"/>
    </source>
</evidence>
<dbReference type="GO" id="GO:0005737">
    <property type="term" value="C:cytoplasm"/>
    <property type="evidence" value="ECO:0007669"/>
    <property type="project" value="TreeGrafter"/>
</dbReference>